<dbReference type="Proteomes" id="UP001241747">
    <property type="component" value="Unassembled WGS sequence"/>
</dbReference>
<feature type="region of interest" description="Disordered" evidence="1">
    <location>
        <begin position="214"/>
        <end position="326"/>
    </location>
</feature>
<accession>A0ABU0LB46</accession>
<evidence type="ECO:0000256" key="1">
    <source>
        <dbReference type="SAM" id="MobiDB-lite"/>
    </source>
</evidence>
<feature type="transmembrane region" description="Helical" evidence="2">
    <location>
        <begin position="45"/>
        <end position="63"/>
    </location>
</feature>
<evidence type="ECO:0000313" key="3">
    <source>
        <dbReference type="EMBL" id="MDQ0504343.1"/>
    </source>
</evidence>
<gene>
    <name evidence="3" type="ORF">QOZ94_001117</name>
</gene>
<dbReference type="EMBL" id="JAUSVY010000002">
    <property type="protein sequence ID" value="MDQ0504343.1"/>
    <property type="molecule type" value="Genomic_DNA"/>
</dbReference>
<feature type="compositionally biased region" description="Low complexity" evidence="1">
    <location>
        <begin position="252"/>
        <end position="281"/>
    </location>
</feature>
<organism evidence="3 4">
    <name type="scientific">Xanthobacter agilis</name>
    <dbReference type="NCBI Taxonomy" id="47492"/>
    <lineage>
        <taxon>Bacteria</taxon>
        <taxon>Pseudomonadati</taxon>
        <taxon>Pseudomonadota</taxon>
        <taxon>Alphaproteobacteria</taxon>
        <taxon>Hyphomicrobiales</taxon>
        <taxon>Xanthobacteraceae</taxon>
        <taxon>Xanthobacter</taxon>
    </lineage>
</organism>
<keyword evidence="2" id="KW-0812">Transmembrane</keyword>
<evidence type="ECO:0000256" key="2">
    <source>
        <dbReference type="SAM" id="Phobius"/>
    </source>
</evidence>
<keyword evidence="2" id="KW-1133">Transmembrane helix</keyword>
<sequence length="326" mass="33310">MNSFALAMGGAEPVPGWLVVAVAATFAVAVFVLLQRAQSYRLPALLLVVIGVLVLGYAIVVLSRRAAEEQALKAEAQALSIRATALDGSLAASGLACVDALDDMAAHCEDIVFARPQTVAATRALVRARLMLLRDADTLLRRAPAADVAALVEVWRQPLARDPFGLVAVVLREDFSCADGTCTAARLLGEGSRAAENESKRTFETLYAAHAARWSPPATGAPSTISGRDATPATPEAPAPRPPESSAPPEPEIGAAPAVGETAPAIPSAAPAEAPAGGSLPPFAPSLAPPLPAPRPTIPSDVRPQGGTAPAARRPAPVDVPAGALQ</sequence>
<protein>
    <submittedName>
        <fullName evidence="3">Uncharacterized protein</fullName>
    </submittedName>
</protein>
<keyword evidence="2" id="KW-0472">Membrane</keyword>
<reference evidence="3 4" key="1">
    <citation type="submission" date="2023-07" db="EMBL/GenBank/DDBJ databases">
        <title>Genomic Encyclopedia of Type Strains, Phase IV (KMG-IV): sequencing the most valuable type-strain genomes for metagenomic binning, comparative biology and taxonomic classification.</title>
        <authorList>
            <person name="Goeker M."/>
        </authorList>
    </citation>
    <scope>NUCLEOTIDE SEQUENCE [LARGE SCALE GENOMIC DNA]</scope>
    <source>
        <strain evidence="3 4">DSM 3770</strain>
    </source>
</reference>
<keyword evidence="4" id="KW-1185">Reference proteome</keyword>
<evidence type="ECO:0000313" key="4">
    <source>
        <dbReference type="Proteomes" id="UP001241747"/>
    </source>
</evidence>
<feature type="compositionally biased region" description="Pro residues" evidence="1">
    <location>
        <begin position="282"/>
        <end position="297"/>
    </location>
</feature>
<name>A0ABU0LB46_XANAG</name>
<feature type="compositionally biased region" description="Pro residues" evidence="1">
    <location>
        <begin position="235"/>
        <end position="251"/>
    </location>
</feature>
<proteinExistence type="predicted"/>
<dbReference type="RefSeq" id="WP_237346836.1">
    <property type="nucleotide sequence ID" value="NZ_JABWGX010000024.1"/>
</dbReference>
<feature type="transmembrane region" description="Helical" evidence="2">
    <location>
        <begin position="14"/>
        <end position="33"/>
    </location>
</feature>
<feature type="compositionally biased region" description="Low complexity" evidence="1">
    <location>
        <begin position="298"/>
        <end position="326"/>
    </location>
</feature>
<comment type="caution">
    <text evidence="3">The sequence shown here is derived from an EMBL/GenBank/DDBJ whole genome shotgun (WGS) entry which is preliminary data.</text>
</comment>